<feature type="compositionally biased region" description="Polar residues" evidence="1">
    <location>
        <begin position="8"/>
        <end position="24"/>
    </location>
</feature>
<dbReference type="Proteomes" id="UP000198806">
    <property type="component" value="Unassembled WGS sequence"/>
</dbReference>
<gene>
    <name evidence="2" type="ORF">SAMN04489757_11651</name>
</gene>
<name>A0A1I5FXJ2_9FIRM</name>
<dbReference type="Pfam" id="PF04402">
    <property type="entry name" value="SIMPL"/>
    <property type="match status" value="1"/>
</dbReference>
<dbReference type="InterPro" id="IPR007497">
    <property type="entry name" value="SIMPL/DUF541"/>
</dbReference>
<proteinExistence type="predicted"/>
<dbReference type="RefSeq" id="WP_091686775.1">
    <property type="nucleotide sequence ID" value="NZ_BAABFM010000020.1"/>
</dbReference>
<evidence type="ECO:0008006" key="4">
    <source>
        <dbReference type="Google" id="ProtNLM"/>
    </source>
</evidence>
<dbReference type="InterPro" id="IPR052022">
    <property type="entry name" value="26kDa_periplasmic_antigen"/>
</dbReference>
<dbReference type="PANTHER" id="PTHR34387:SF1">
    <property type="entry name" value="PERIPLASMIC IMMUNOGENIC PROTEIN"/>
    <property type="match status" value="1"/>
</dbReference>
<dbReference type="EMBL" id="FOWD01000016">
    <property type="protein sequence ID" value="SFO28477.1"/>
    <property type="molecule type" value="Genomic_DNA"/>
</dbReference>
<sequence length="210" mass="23318">MSEYLHNNYPNRQTMSLTGRGQTSPTPDIAVIRLGVQTQGEDLIKVQTENASLSQAVIDSLRQLGITNIKTFQYTIDKIYEYVNGTRIDKGYSVRNILEINLHDISQTGLVIDTAVDHGANVVDLVSFEVSQRDMYYQEALNLAISNAIDKANSISRHLGITVDPIPIRIVESSAPPVPLLRNVAERTFATPIEPGEQLIEAFVTAVFQY</sequence>
<evidence type="ECO:0000313" key="3">
    <source>
        <dbReference type="Proteomes" id="UP000198806"/>
    </source>
</evidence>
<protein>
    <recommendedName>
        <fullName evidence="4">SIMPL domain-containing protein</fullName>
    </recommendedName>
</protein>
<feature type="region of interest" description="Disordered" evidence="1">
    <location>
        <begin position="1"/>
        <end position="24"/>
    </location>
</feature>
<dbReference type="OrthoDB" id="9785192at2"/>
<evidence type="ECO:0000256" key="1">
    <source>
        <dbReference type="SAM" id="MobiDB-lite"/>
    </source>
</evidence>
<evidence type="ECO:0000313" key="2">
    <source>
        <dbReference type="EMBL" id="SFO28477.1"/>
    </source>
</evidence>
<keyword evidence="3" id="KW-1185">Reference proteome</keyword>
<dbReference type="Gene3D" id="3.30.70.2970">
    <property type="entry name" value="Protein of unknown function (DUF541), domain 2"/>
    <property type="match status" value="1"/>
</dbReference>
<reference evidence="2 3" key="1">
    <citation type="submission" date="2016-10" db="EMBL/GenBank/DDBJ databases">
        <authorList>
            <person name="de Groot N.N."/>
        </authorList>
    </citation>
    <scope>NUCLEOTIDE SEQUENCE [LARGE SCALE GENOMIC DNA]</scope>
    <source>
        <strain evidence="2 3">DSM 1283</strain>
    </source>
</reference>
<dbReference type="STRING" id="1527.SAMN04489757_11651"/>
<accession>A0A1I5FXJ2</accession>
<dbReference type="PANTHER" id="PTHR34387">
    <property type="entry name" value="SLR1258 PROTEIN"/>
    <property type="match status" value="1"/>
</dbReference>
<dbReference type="Gene3D" id="3.30.110.170">
    <property type="entry name" value="Protein of unknown function (DUF541), domain 1"/>
    <property type="match status" value="1"/>
</dbReference>
<organism evidence="2 3">
    <name type="scientific">Anaerocolumna aminovalerica</name>
    <dbReference type="NCBI Taxonomy" id="1527"/>
    <lineage>
        <taxon>Bacteria</taxon>
        <taxon>Bacillati</taxon>
        <taxon>Bacillota</taxon>
        <taxon>Clostridia</taxon>
        <taxon>Lachnospirales</taxon>
        <taxon>Lachnospiraceae</taxon>
        <taxon>Anaerocolumna</taxon>
    </lineage>
</organism>
<dbReference type="GO" id="GO:0006974">
    <property type="term" value="P:DNA damage response"/>
    <property type="evidence" value="ECO:0007669"/>
    <property type="project" value="TreeGrafter"/>
</dbReference>
<dbReference type="AlphaFoldDB" id="A0A1I5FXJ2"/>